<feature type="transmembrane region" description="Helical" evidence="1">
    <location>
        <begin position="221"/>
        <end position="239"/>
    </location>
</feature>
<evidence type="ECO:0000313" key="3">
    <source>
        <dbReference type="EMBL" id="SIR19708.1"/>
    </source>
</evidence>
<dbReference type="STRING" id="1017273.SAMN05443094_10630"/>
<name>A0A1N6YYQ5_9BACI</name>
<evidence type="ECO:0000313" key="4">
    <source>
        <dbReference type="Proteomes" id="UP000186385"/>
    </source>
</evidence>
<protein>
    <submittedName>
        <fullName evidence="3">Uncharacterized conserved protein YybS, DUF2232 family</fullName>
    </submittedName>
</protein>
<keyword evidence="1" id="KW-1133">Transmembrane helix</keyword>
<feature type="transmembrane region" description="Helical" evidence="1">
    <location>
        <begin position="110"/>
        <end position="130"/>
    </location>
</feature>
<dbReference type="PANTHER" id="PTHR41324">
    <property type="entry name" value="MEMBRANE PROTEIN-RELATED"/>
    <property type="match status" value="1"/>
</dbReference>
<reference evidence="2" key="3">
    <citation type="submission" date="2017-03" db="EMBL/GenBank/DDBJ databases">
        <authorList>
            <person name="Dastager S.G."/>
            <person name="Neurgaonkar P.S."/>
            <person name="Dharne M.S."/>
        </authorList>
    </citation>
    <scope>NUCLEOTIDE SEQUENCE</scope>
    <source>
        <strain evidence="2">DSM 25145</strain>
    </source>
</reference>
<dbReference type="Pfam" id="PF09991">
    <property type="entry name" value="DUF2232"/>
    <property type="match status" value="1"/>
</dbReference>
<proteinExistence type="predicted"/>
<reference evidence="3 4" key="1">
    <citation type="submission" date="2017-01" db="EMBL/GenBank/DDBJ databases">
        <authorList>
            <person name="Mah S.A."/>
            <person name="Swanson W.J."/>
            <person name="Moy G.W."/>
            <person name="Vacquier V.D."/>
        </authorList>
    </citation>
    <scope>NUCLEOTIDE SEQUENCE [LARGE SCALE GENOMIC DNA]</scope>
    <source>
        <strain evidence="3 4">NIO-1016</strain>
    </source>
</reference>
<evidence type="ECO:0000313" key="5">
    <source>
        <dbReference type="Proteomes" id="UP000215545"/>
    </source>
</evidence>
<dbReference type="EMBL" id="MWSK01000006">
    <property type="protein sequence ID" value="OXS76535.1"/>
    <property type="molecule type" value="Genomic_DNA"/>
</dbReference>
<reference evidence="5" key="2">
    <citation type="submission" date="2017-03" db="EMBL/GenBank/DDBJ databases">
        <title>Bacillus sp. V-88(T) DSM27956, whole genome shotgun sequencing project.</title>
        <authorList>
            <person name="Dastager S.G."/>
            <person name="Neurgaonkar P.S."/>
            <person name="Dharne M.S."/>
        </authorList>
    </citation>
    <scope>NUCLEOTIDE SEQUENCE [LARGE SCALE GENOMIC DNA]</scope>
    <source>
        <strain evidence="5">DSM 25145</strain>
    </source>
</reference>
<feature type="transmembrane region" description="Helical" evidence="1">
    <location>
        <begin position="285"/>
        <end position="307"/>
    </location>
</feature>
<keyword evidence="5" id="KW-1185">Reference proteome</keyword>
<feature type="transmembrane region" description="Helical" evidence="1">
    <location>
        <begin position="251"/>
        <end position="273"/>
    </location>
</feature>
<dbReference type="OrthoDB" id="2987886at2"/>
<dbReference type="PANTHER" id="PTHR41324:SF1">
    <property type="entry name" value="DUF2232 DOMAIN-CONTAINING PROTEIN"/>
    <property type="match status" value="1"/>
</dbReference>
<dbReference type="AlphaFoldDB" id="A0A1N6YYQ5"/>
<dbReference type="InterPro" id="IPR018710">
    <property type="entry name" value="DUF2232"/>
</dbReference>
<evidence type="ECO:0000256" key="1">
    <source>
        <dbReference type="SAM" id="Phobius"/>
    </source>
</evidence>
<dbReference type="Proteomes" id="UP000186385">
    <property type="component" value="Unassembled WGS sequence"/>
</dbReference>
<dbReference type="EMBL" id="FTLX01000006">
    <property type="protein sequence ID" value="SIR19708.1"/>
    <property type="molecule type" value="Genomic_DNA"/>
</dbReference>
<accession>A0A1N6YYQ5</accession>
<feature type="transmembrane region" description="Helical" evidence="1">
    <location>
        <begin position="24"/>
        <end position="55"/>
    </location>
</feature>
<organism evidence="3 4">
    <name type="scientific">Domibacillus enclensis</name>
    <dbReference type="NCBI Taxonomy" id="1017273"/>
    <lineage>
        <taxon>Bacteria</taxon>
        <taxon>Bacillati</taxon>
        <taxon>Bacillota</taxon>
        <taxon>Bacilli</taxon>
        <taxon>Bacillales</taxon>
        <taxon>Bacillaceae</taxon>
        <taxon>Domibacillus</taxon>
    </lineage>
</organism>
<feature type="transmembrane region" description="Helical" evidence="1">
    <location>
        <begin position="172"/>
        <end position="200"/>
    </location>
</feature>
<keyword evidence="1" id="KW-0812">Transmembrane</keyword>
<keyword evidence="1" id="KW-0472">Membrane</keyword>
<evidence type="ECO:0000313" key="2">
    <source>
        <dbReference type="EMBL" id="OXS76535.1"/>
    </source>
</evidence>
<feature type="transmembrane region" description="Helical" evidence="1">
    <location>
        <begin position="67"/>
        <end position="90"/>
    </location>
</feature>
<sequence>MPSYAANERSVGVRKTNVITEGAMMLAIFTVLLMISVYVPIVSIAGALFLLLPFLVYSSKYPAGPSIGLLAAALLISFIAGGLVAVPLALMYGTTGLVMGAFIRKQSDSWIVYMAGSLVFLVNIVLDYIIGVTLLDISFLDVFAEAFKQSMADTSEMLGQEAPYTESEVNAVIQYIGALLPAIFVLTAFVAMLLITAVNYPVIKRLGVKVKPFTPVRNVRLPRAILWYYLIFMVGALIVQPEAGTAWYDMYVNVMFILQACLYIQGITFIFFLAHSKKWPKAIPVIITVLSIPIFPLLYLIRLLGIIDLGFDLRQRMQKKP</sequence>
<dbReference type="Proteomes" id="UP000215545">
    <property type="component" value="Unassembled WGS sequence"/>
</dbReference>
<gene>
    <name evidence="2" type="ORF">B1B05_12685</name>
    <name evidence="3" type="ORF">SAMN05443094_10630</name>
</gene>